<dbReference type="EMBL" id="MU865290">
    <property type="protein sequence ID" value="KAK4231964.1"/>
    <property type="molecule type" value="Genomic_DNA"/>
</dbReference>
<dbReference type="AlphaFoldDB" id="A0AAN7H855"/>
<comment type="caution">
    <text evidence="1">The sequence shown here is derived from an EMBL/GenBank/DDBJ whole genome shotgun (WGS) entry which is preliminary data.</text>
</comment>
<name>A0AAN7H855_9PEZI</name>
<reference evidence="1" key="1">
    <citation type="journal article" date="2023" name="Mol. Phylogenet. Evol.">
        <title>Genome-scale phylogeny and comparative genomics of the fungal order Sordariales.</title>
        <authorList>
            <person name="Hensen N."/>
            <person name="Bonometti L."/>
            <person name="Westerberg I."/>
            <person name="Brannstrom I.O."/>
            <person name="Guillou S."/>
            <person name="Cros-Aarteil S."/>
            <person name="Calhoun S."/>
            <person name="Haridas S."/>
            <person name="Kuo A."/>
            <person name="Mondo S."/>
            <person name="Pangilinan J."/>
            <person name="Riley R."/>
            <person name="LaButti K."/>
            <person name="Andreopoulos B."/>
            <person name="Lipzen A."/>
            <person name="Chen C."/>
            <person name="Yan M."/>
            <person name="Daum C."/>
            <person name="Ng V."/>
            <person name="Clum A."/>
            <person name="Steindorff A."/>
            <person name="Ohm R.A."/>
            <person name="Martin F."/>
            <person name="Silar P."/>
            <person name="Natvig D.O."/>
            <person name="Lalanne C."/>
            <person name="Gautier V."/>
            <person name="Ament-Velasquez S.L."/>
            <person name="Kruys A."/>
            <person name="Hutchinson M.I."/>
            <person name="Powell A.J."/>
            <person name="Barry K."/>
            <person name="Miller A.N."/>
            <person name="Grigoriev I.V."/>
            <person name="Debuchy R."/>
            <person name="Gladieux P."/>
            <person name="Hiltunen Thoren M."/>
            <person name="Johannesson H."/>
        </authorList>
    </citation>
    <scope>NUCLEOTIDE SEQUENCE</scope>
    <source>
        <strain evidence="1">CBS 990.96</strain>
    </source>
</reference>
<reference evidence="1" key="2">
    <citation type="submission" date="2023-05" db="EMBL/GenBank/DDBJ databases">
        <authorList>
            <consortium name="Lawrence Berkeley National Laboratory"/>
            <person name="Steindorff A."/>
            <person name="Hensen N."/>
            <person name="Bonometti L."/>
            <person name="Westerberg I."/>
            <person name="Brannstrom I.O."/>
            <person name="Guillou S."/>
            <person name="Cros-Aarteil S."/>
            <person name="Calhoun S."/>
            <person name="Haridas S."/>
            <person name="Kuo A."/>
            <person name="Mondo S."/>
            <person name="Pangilinan J."/>
            <person name="Riley R."/>
            <person name="Labutti K."/>
            <person name="Andreopoulos B."/>
            <person name="Lipzen A."/>
            <person name="Chen C."/>
            <person name="Yanf M."/>
            <person name="Daum C."/>
            <person name="Ng V."/>
            <person name="Clum A."/>
            <person name="Ohm R."/>
            <person name="Martin F."/>
            <person name="Silar P."/>
            <person name="Natvig D."/>
            <person name="Lalanne C."/>
            <person name="Gautier V."/>
            <person name="Ament-Velasquez S.L."/>
            <person name="Kruys A."/>
            <person name="Hutchinson M.I."/>
            <person name="Powell A.J."/>
            <person name="Barry K."/>
            <person name="Miller A.N."/>
            <person name="Grigoriev I.V."/>
            <person name="Debuchy R."/>
            <person name="Gladieux P."/>
            <person name="Thoren M.H."/>
            <person name="Johannesson H."/>
        </authorList>
    </citation>
    <scope>NUCLEOTIDE SEQUENCE</scope>
    <source>
        <strain evidence="1">CBS 990.96</strain>
    </source>
</reference>
<evidence type="ECO:0000313" key="2">
    <source>
        <dbReference type="Proteomes" id="UP001301958"/>
    </source>
</evidence>
<gene>
    <name evidence="1" type="ORF">QBC38DRAFT_178718</name>
</gene>
<evidence type="ECO:0000313" key="1">
    <source>
        <dbReference type="EMBL" id="KAK4231964.1"/>
    </source>
</evidence>
<protein>
    <submittedName>
        <fullName evidence="1">Uncharacterized protein</fullName>
    </submittedName>
</protein>
<accession>A0AAN7H855</accession>
<organism evidence="1 2">
    <name type="scientific">Podospora fimiseda</name>
    <dbReference type="NCBI Taxonomy" id="252190"/>
    <lineage>
        <taxon>Eukaryota</taxon>
        <taxon>Fungi</taxon>
        <taxon>Dikarya</taxon>
        <taxon>Ascomycota</taxon>
        <taxon>Pezizomycotina</taxon>
        <taxon>Sordariomycetes</taxon>
        <taxon>Sordariomycetidae</taxon>
        <taxon>Sordariales</taxon>
        <taxon>Podosporaceae</taxon>
        <taxon>Podospora</taxon>
    </lineage>
</organism>
<proteinExistence type="predicted"/>
<dbReference type="Proteomes" id="UP001301958">
    <property type="component" value="Unassembled WGS sequence"/>
</dbReference>
<sequence>MSRLYSTARHVLIDLGEKTEETNQALELIDAAWKKWIWRGVTIYCVNLSPEEAAFYIGVDLPDPSERERLEAVELPPEGDPKWL</sequence>
<keyword evidence="2" id="KW-1185">Reference proteome</keyword>